<keyword evidence="2 5" id="KW-0547">Nucleotide-binding</keyword>
<dbReference type="InterPro" id="IPR052751">
    <property type="entry name" value="Plant_MAPKKK"/>
</dbReference>
<dbReference type="Pfam" id="PF00069">
    <property type="entry name" value="Pkinase"/>
    <property type="match status" value="1"/>
</dbReference>
<comment type="similarity">
    <text evidence="6">Belongs to the protein kinase superfamily.</text>
</comment>
<dbReference type="CDD" id="cd06606">
    <property type="entry name" value="STKc_MAPKKK"/>
    <property type="match status" value="1"/>
</dbReference>
<dbReference type="PANTHER" id="PTHR48011">
    <property type="entry name" value="CCR4-NOT TRANSCRIPTIONAL COMPLEX SUBUNIT CAF120-RELATED"/>
    <property type="match status" value="1"/>
</dbReference>
<feature type="binding site" evidence="5">
    <location>
        <position position="46"/>
    </location>
    <ligand>
        <name>ATP</name>
        <dbReference type="ChEBI" id="CHEBI:30616"/>
    </ligand>
</feature>
<evidence type="ECO:0000256" key="4">
    <source>
        <dbReference type="ARBA" id="ARBA00022840"/>
    </source>
</evidence>
<protein>
    <recommendedName>
        <fullName evidence="8">Protein kinase domain-containing protein</fullName>
    </recommendedName>
</protein>
<dbReference type="Gene3D" id="1.10.510.10">
    <property type="entry name" value="Transferase(Phosphotransferase) domain 1"/>
    <property type="match status" value="1"/>
</dbReference>
<feature type="compositionally biased region" description="Low complexity" evidence="7">
    <location>
        <begin position="302"/>
        <end position="319"/>
    </location>
</feature>
<evidence type="ECO:0000259" key="8">
    <source>
        <dbReference type="PROSITE" id="PS50011"/>
    </source>
</evidence>
<feature type="domain" description="Protein kinase" evidence="8">
    <location>
        <begin position="8"/>
        <end position="285"/>
    </location>
</feature>
<dbReference type="PROSITE" id="PS50011">
    <property type="entry name" value="PROTEIN_KINASE_DOM"/>
    <property type="match status" value="1"/>
</dbReference>
<reference evidence="9 10" key="1">
    <citation type="submission" date="2021-02" db="EMBL/GenBank/DDBJ databases">
        <title>Plant Genome Project.</title>
        <authorList>
            <person name="Zhang R.-G."/>
        </authorList>
    </citation>
    <scope>NUCLEOTIDE SEQUENCE [LARGE SCALE GENOMIC DNA]</scope>
    <source>
        <tissue evidence="9">Leaves</tissue>
    </source>
</reference>
<evidence type="ECO:0000256" key="1">
    <source>
        <dbReference type="ARBA" id="ARBA00022679"/>
    </source>
</evidence>
<dbReference type="EMBL" id="JAFEMO010000003">
    <property type="protein sequence ID" value="KAH7573197.1"/>
    <property type="molecule type" value="Genomic_DNA"/>
</dbReference>
<evidence type="ECO:0000256" key="2">
    <source>
        <dbReference type="ARBA" id="ARBA00022741"/>
    </source>
</evidence>
<sequence length="404" mass="44317">MDSDGVSWLRGPILGKGAFGSVFLATLRHPKSRTKTSFFPPKMAVKSAEFSASGSLQKEKEILSNLRGCPCVVQCLGEETTFGRNGEMAYNVLLEYASGGTLADSIKKSNGVGLPEREVRRYTRCVLEGLCHVHDCGYVHCDLKPDNILLVPGKRGGGFVAKLGDFGLAKRGRQSKRHKLLLSSYLRGTTMYLAPETVVDHVQEFPSDVWSLGCVVLEMLTGKKPWNFKQNINSKQVLDMISNENALPEIPSWISREGRDFLKGCLVRKPGMRWSTDIMLNHPFVQGLDAAEFEEASDGTSEESLSYDSEFSSEYSSSISEEDEEEEEEGFVCVADTVEDDGLFEALTQASSSPTMEEDGLFQALTQASSIPTMEEDGLFQAPTPASSRPTMHEPSVIVIPADA</sequence>
<keyword evidence="4 5" id="KW-0067">ATP-binding</keyword>
<keyword evidence="6" id="KW-0723">Serine/threonine-protein kinase</keyword>
<evidence type="ECO:0000256" key="6">
    <source>
        <dbReference type="RuleBase" id="RU000304"/>
    </source>
</evidence>
<evidence type="ECO:0000313" key="10">
    <source>
        <dbReference type="Proteomes" id="UP000827721"/>
    </source>
</evidence>
<organism evidence="9 10">
    <name type="scientific">Xanthoceras sorbifolium</name>
    <dbReference type="NCBI Taxonomy" id="99658"/>
    <lineage>
        <taxon>Eukaryota</taxon>
        <taxon>Viridiplantae</taxon>
        <taxon>Streptophyta</taxon>
        <taxon>Embryophyta</taxon>
        <taxon>Tracheophyta</taxon>
        <taxon>Spermatophyta</taxon>
        <taxon>Magnoliopsida</taxon>
        <taxon>eudicotyledons</taxon>
        <taxon>Gunneridae</taxon>
        <taxon>Pentapetalae</taxon>
        <taxon>rosids</taxon>
        <taxon>malvids</taxon>
        <taxon>Sapindales</taxon>
        <taxon>Sapindaceae</taxon>
        <taxon>Xanthoceroideae</taxon>
        <taxon>Xanthoceras</taxon>
    </lineage>
</organism>
<name>A0ABQ8I981_9ROSI</name>
<feature type="region of interest" description="Disordered" evidence="7">
    <location>
        <begin position="378"/>
        <end position="404"/>
    </location>
</feature>
<keyword evidence="1" id="KW-0808">Transferase</keyword>
<dbReference type="PANTHER" id="PTHR48011:SF56">
    <property type="entry name" value="PROTEIN KINASE DOMAIN-CONTAINING PROTEIN"/>
    <property type="match status" value="1"/>
</dbReference>
<dbReference type="InterPro" id="IPR000719">
    <property type="entry name" value="Prot_kinase_dom"/>
</dbReference>
<dbReference type="InterPro" id="IPR011009">
    <property type="entry name" value="Kinase-like_dom_sf"/>
</dbReference>
<comment type="caution">
    <text evidence="9">The sequence shown here is derived from an EMBL/GenBank/DDBJ whole genome shotgun (WGS) entry which is preliminary data.</text>
</comment>
<dbReference type="Proteomes" id="UP000827721">
    <property type="component" value="Unassembled WGS sequence"/>
</dbReference>
<dbReference type="InterPro" id="IPR017441">
    <property type="entry name" value="Protein_kinase_ATP_BS"/>
</dbReference>
<dbReference type="InterPro" id="IPR008271">
    <property type="entry name" value="Ser/Thr_kinase_AS"/>
</dbReference>
<evidence type="ECO:0000256" key="3">
    <source>
        <dbReference type="ARBA" id="ARBA00022777"/>
    </source>
</evidence>
<keyword evidence="3" id="KW-0418">Kinase</keyword>
<dbReference type="SMART" id="SM00220">
    <property type="entry name" value="S_TKc"/>
    <property type="match status" value="1"/>
</dbReference>
<feature type="region of interest" description="Disordered" evidence="7">
    <location>
        <begin position="293"/>
        <end position="326"/>
    </location>
</feature>
<dbReference type="PROSITE" id="PS00107">
    <property type="entry name" value="PROTEIN_KINASE_ATP"/>
    <property type="match status" value="1"/>
</dbReference>
<keyword evidence="10" id="KW-1185">Reference proteome</keyword>
<dbReference type="PROSITE" id="PS00108">
    <property type="entry name" value="PROTEIN_KINASE_ST"/>
    <property type="match status" value="1"/>
</dbReference>
<proteinExistence type="inferred from homology"/>
<dbReference type="SUPFAM" id="SSF56112">
    <property type="entry name" value="Protein kinase-like (PK-like)"/>
    <property type="match status" value="1"/>
</dbReference>
<gene>
    <name evidence="9" type="ORF">JRO89_XS03G0087500</name>
</gene>
<evidence type="ECO:0000313" key="9">
    <source>
        <dbReference type="EMBL" id="KAH7573197.1"/>
    </source>
</evidence>
<evidence type="ECO:0000256" key="7">
    <source>
        <dbReference type="SAM" id="MobiDB-lite"/>
    </source>
</evidence>
<accession>A0ABQ8I981</accession>
<evidence type="ECO:0000256" key="5">
    <source>
        <dbReference type="PROSITE-ProRule" id="PRU10141"/>
    </source>
</evidence>